<dbReference type="EMBL" id="FZOW01000028">
    <property type="protein sequence ID" value="SNT49079.1"/>
    <property type="molecule type" value="Genomic_DNA"/>
</dbReference>
<dbReference type="RefSeq" id="WP_089252301.1">
    <property type="nucleotide sequence ID" value="NZ_FZOW01000028.1"/>
</dbReference>
<proteinExistence type="inferred from homology"/>
<dbReference type="SUPFAM" id="SSF81345">
    <property type="entry name" value="ABC transporter involved in vitamin B12 uptake, BtuC"/>
    <property type="match status" value="1"/>
</dbReference>
<dbReference type="InterPro" id="IPR037294">
    <property type="entry name" value="ABC_BtuC-like"/>
</dbReference>
<protein>
    <submittedName>
        <fullName evidence="9">Iron complex transport system permease protein</fullName>
    </submittedName>
</protein>
<keyword evidence="7 8" id="KW-0472">Membrane</keyword>
<dbReference type="GO" id="GO:0005886">
    <property type="term" value="C:plasma membrane"/>
    <property type="evidence" value="ECO:0007669"/>
    <property type="project" value="UniProtKB-SubCell"/>
</dbReference>
<feature type="transmembrane region" description="Helical" evidence="8">
    <location>
        <begin position="268"/>
        <end position="292"/>
    </location>
</feature>
<feature type="transmembrane region" description="Helical" evidence="8">
    <location>
        <begin position="117"/>
        <end position="139"/>
    </location>
</feature>
<organism evidence="9 10">
    <name type="scientific">Rhodococcoides kyotonense</name>
    <dbReference type="NCBI Taxonomy" id="398843"/>
    <lineage>
        <taxon>Bacteria</taxon>
        <taxon>Bacillati</taxon>
        <taxon>Actinomycetota</taxon>
        <taxon>Actinomycetes</taxon>
        <taxon>Mycobacteriales</taxon>
        <taxon>Nocardiaceae</taxon>
        <taxon>Rhodococcoides</taxon>
    </lineage>
</organism>
<dbReference type="CDD" id="cd06550">
    <property type="entry name" value="TM_ABC_iron-siderophores_like"/>
    <property type="match status" value="1"/>
</dbReference>
<keyword evidence="10" id="KW-1185">Reference proteome</keyword>
<keyword evidence="3" id="KW-0813">Transport</keyword>
<evidence type="ECO:0000256" key="8">
    <source>
        <dbReference type="SAM" id="Phobius"/>
    </source>
</evidence>
<evidence type="ECO:0000256" key="1">
    <source>
        <dbReference type="ARBA" id="ARBA00004651"/>
    </source>
</evidence>
<evidence type="ECO:0000256" key="2">
    <source>
        <dbReference type="ARBA" id="ARBA00007935"/>
    </source>
</evidence>
<sequence>MVAVTGRPTRTTTPEPPRRSAIGFGALLVALTAVLILAIAAAVSFGSVRIPMGDVWAIVAHRIMPDAFESWWTEARAVIVVESRLPRSLTAAVVGASLAIAGGSAQAVTRNPLADPYLLGVSSGAGFGVVLVMTMGIGAGALGVFTIPAAAFIGAMIPLFLALLIGGRYPQSTAIVLVGVALGSVFSALITFTLLVFADEHTLGGVLHWLAGGFGDARWATLTFPTVALVVVGTLLLLSAPRMDLLKTGDDGAAALGLNVRRFRVIQLLAVSMLAGAAVSVGGGIGFVGLLVPHLAGYIVGTRATRLLPVAALLGAVALVCADTLARSIARSTEVPVGVVTALIGAPIFVFMLYRQYGRTTG</sequence>
<dbReference type="Gene3D" id="1.10.3470.10">
    <property type="entry name" value="ABC transporter involved in vitamin B12 uptake, BtuC"/>
    <property type="match status" value="1"/>
</dbReference>
<evidence type="ECO:0000256" key="6">
    <source>
        <dbReference type="ARBA" id="ARBA00022989"/>
    </source>
</evidence>
<feature type="transmembrane region" description="Helical" evidence="8">
    <location>
        <begin position="304"/>
        <end position="325"/>
    </location>
</feature>
<dbReference type="OrthoDB" id="9782305at2"/>
<evidence type="ECO:0000256" key="7">
    <source>
        <dbReference type="ARBA" id="ARBA00023136"/>
    </source>
</evidence>
<keyword evidence="4" id="KW-1003">Cell membrane</keyword>
<feature type="transmembrane region" description="Helical" evidence="8">
    <location>
        <begin position="174"/>
        <end position="197"/>
    </location>
</feature>
<feature type="transmembrane region" description="Helical" evidence="8">
    <location>
        <begin position="88"/>
        <end position="105"/>
    </location>
</feature>
<dbReference type="GO" id="GO:0022857">
    <property type="term" value="F:transmembrane transporter activity"/>
    <property type="evidence" value="ECO:0007669"/>
    <property type="project" value="InterPro"/>
</dbReference>
<dbReference type="AlphaFoldDB" id="A0A239N4H8"/>
<keyword evidence="6 8" id="KW-1133">Transmembrane helix</keyword>
<feature type="transmembrane region" description="Helical" evidence="8">
    <location>
        <begin position="217"/>
        <end position="238"/>
    </location>
</feature>
<dbReference type="Proteomes" id="UP000198327">
    <property type="component" value="Unassembled WGS sequence"/>
</dbReference>
<dbReference type="PANTHER" id="PTHR30472:SF67">
    <property type="entry name" value="PERMEASE OF ABC TRANSPORTER-RELATED"/>
    <property type="match status" value="1"/>
</dbReference>
<evidence type="ECO:0000256" key="3">
    <source>
        <dbReference type="ARBA" id="ARBA00022448"/>
    </source>
</evidence>
<feature type="transmembrane region" description="Helical" evidence="8">
    <location>
        <begin position="337"/>
        <end position="357"/>
    </location>
</feature>
<dbReference type="PANTHER" id="PTHR30472">
    <property type="entry name" value="FERRIC ENTEROBACTIN TRANSPORT SYSTEM PERMEASE PROTEIN"/>
    <property type="match status" value="1"/>
</dbReference>
<comment type="subcellular location">
    <subcellularLocation>
        <location evidence="1">Cell membrane</location>
        <topology evidence="1">Multi-pass membrane protein</topology>
    </subcellularLocation>
</comment>
<evidence type="ECO:0000313" key="10">
    <source>
        <dbReference type="Proteomes" id="UP000198327"/>
    </source>
</evidence>
<feature type="transmembrane region" description="Helical" evidence="8">
    <location>
        <begin position="145"/>
        <end position="167"/>
    </location>
</feature>
<keyword evidence="5 8" id="KW-0812">Transmembrane</keyword>
<feature type="transmembrane region" description="Helical" evidence="8">
    <location>
        <begin position="21"/>
        <end position="45"/>
    </location>
</feature>
<comment type="similarity">
    <text evidence="2">Belongs to the binding-protein-dependent transport system permease family. FecCD subfamily.</text>
</comment>
<gene>
    <name evidence="9" type="ORF">SAMN05421642_1283</name>
</gene>
<dbReference type="GO" id="GO:0033214">
    <property type="term" value="P:siderophore-iron import into cell"/>
    <property type="evidence" value="ECO:0007669"/>
    <property type="project" value="TreeGrafter"/>
</dbReference>
<evidence type="ECO:0000313" key="9">
    <source>
        <dbReference type="EMBL" id="SNT49079.1"/>
    </source>
</evidence>
<evidence type="ECO:0000256" key="4">
    <source>
        <dbReference type="ARBA" id="ARBA00022475"/>
    </source>
</evidence>
<name>A0A239N4H8_9NOCA</name>
<reference evidence="10" key="1">
    <citation type="submission" date="2017-06" db="EMBL/GenBank/DDBJ databases">
        <authorList>
            <person name="Varghese N."/>
            <person name="Submissions S."/>
        </authorList>
    </citation>
    <scope>NUCLEOTIDE SEQUENCE [LARGE SCALE GENOMIC DNA]</scope>
    <source>
        <strain evidence="10">JCM 23211</strain>
    </source>
</reference>
<dbReference type="InterPro" id="IPR000522">
    <property type="entry name" value="ABC_transptr_permease_BtuC"/>
</dbReference>
<dbReference type="STRING" id="398843.A3K89_04870"/>
<evidence type="ECO:0000256" key="5">
    <source>
        <dbReference type="ARBA" id="ARBA00022692"/>
    </source>
</evidence>
<accession>A0A239N4H8</accession>
<dbReference type="FunFam" id="1.10.3470.10:FF:000001">
    <property type="entry name" value="Vitamin B12 ABC transporter permease BtuC"/>
    <property type="match status" value="1"/>
</dbReference>
<dbReference type="Pfam" id="PF01032">
    <property type="entry name" value="FecCD"/>
    <property type="match status" value="1"/>
</dbReference>